<evidence type="ECO:0000313" key="2">
    <source>
        <dbReference type="Proteomes" id="UP000237000"/>
    </source>
</evidence>
<organism evidence="1 2">
    <name type="scientific">Trema orientale</name>
    <name type="common">Charcoal tree</name>
    <name type="synonym">Celtis orientalis</name>
    <dbReference type="NCBI Taxonomy" id="63057"/>
    <lineage>
        <taxon>Eukaryota</taxon>
        <taxon>Viridiplantae</taxon>
        <taxon>Streptophyta</taxon>
        <taxon>Embryophyta</taxon>
        <taxon>Tracheophyta</taxon>
        <taxon>Spermatophyta</taxon>
        <taxon>Magnoliopsida</taxon>
        <taxon>eudicotyledons</taxon>
        <taxon>Gunneridae</taxon>
        <taxon>Pentapetalae</taxon>
        <taxon>rosids</taxon>
        <taxon>fabids</taxon>
        <taxon>Rosales</taxon>
        <taxon>Cannabaceae</taxon>
        <taxon>Trema</taxon>
    </lineage>
</organism>
<reference evidence="2" key="1">
    <citation type="submission" date="2016-06" db="EMBL/GenBank/DDBJ databases">
        <title>Parallel loss of symbiosis genes in relatives of nitrogen-fixing non-legume Parasponia.</title>
        <authorList>
            <person name="Van Velzen R."/>
            <person name="Holmer R."/>
            <person name="Bu F."/>
            <person name="Rutten L."/>
            <person name="Van Zeijl A."/>
            <person name="Liu W."/>
            <person name="Santuari L."/>
            <person name="Cao Q."/>
            <person name="Sharma T."/>
            <person name="Shen D."/>
            <person name="Roswanjaya Y."/>
            <person name="Wardhani T."/>
            <person name="Kalhor M.S."/>
            <person name="Jansen J."/>
            <person name="Van den Hoogen J."/>
            <person name="Gungor B."/>
            <person name="Hartog M."/>
            <person name="Hontelez J."/>
            <person name="Verver J."/>
            <person name="Yang W.-C."/>
            <person name="Schijlen E."/>
            <person name="Repin R."/>
            <person name="Schilthuizen M."/>
            <person name="Schranz E."/>
            <person name="Heidstra R."/>
            <person name="Miyata K."/>
            <person name="Fedorova E."/>
            <person name="Kohlen W."/>
            <person name="Bisseling T."/>
            <person name="Smit S."/>
            <person name="Geurts R."/>
        </authorList>
    </citation>
    <scope>NUCLEOTIDE SEQUENCE [LARGE SCALE GENOMIC DNA]</scope>
    <source>
        <strain evidence="2">cv. RG33-2</strain>
    </source>
</reference>
<accession>A0A2P5CQR6</accession>
<gene>
    <name evidence="1" type="ORF">TorRG33x02_276630</name>
</gene>
<feature type="non-terminal residue" evidence="1">
    <location>
        <position position="1"/>
    </location>
</feature>
<keyword evidence="2" id="KW-1185">Reference proteome</keyword>
<dbReference type="EMBL" id="JXTC01000338">
    <property type="protein sequence ID" value="PON63371.1"/>
    <property type="molecule type" value="Genomic_DNA"/>
</dbReference>
<dbReference type="AlphaFoldDB" id="A0A2P5CQR6"/>
<dbReference type="Proteomes" id="UP000237000">
    <property type="component" value="Unassembled WGS sequence"/>
</dbReference>
<sequence>IKGSVRSQNMSVFGDLRLKDAATLTRIEYLEEIESLPMWTRSLSEERKSLKEELNNILFIQERAARMKSKIQWAKLGDANTRVFYKRFSARNS</sequence>
<comment type="caution">
    <text evidence="1">The sequence shown here is derived from an EMBL/GenBank/DDBJ whole genome shotgun (WGS) entry which is preliminary data.</text>
</comment>
<name>A0A2P5CQR6_TREOI</name>
<evidence type="ECO:0000313" key="1">
    <source>
        <dbReference type="EMBL" id="PON63371.1"/>
    </source>
</evidence>
<protein>
    <submittedName>
        <fullName evidence="1">Uncharacterized protein</fullName>
    </submittedName>
</protein>
<proteinExistence type="predicted"/>
<dbReference type="InParanoid" id="A0A2P5CQR6"/>